<comment type="caution">
    <text evidence="2">The sequence shown here is derived from an EMBL/GenBank/DDBJ whole genome shotgun (WGS) entry which is preliminary data.</text>
</comment>
<feature type="domain" description="Heterokaryon incompatibility" evidence="1">
    <location>
        <begin position="47"/>
        <end position="216"/>
    </location>
</feature>
<keyword evidence="3" id="KW-1185">Reference proteome</keyword>
<dbReference type="OrthoDB" id="3553147at2759"/>
<evidence type="ECO:0000259" key="1">
    <source>
        <dbReference type="Pfam" id="PF06985"/>
    </source>
</evidence>
<dbReference type="InterPro" id="IPR052895">
    <property type="entry name" value="HetReg/Transcr_Mod"/>
</dbReference>
<organism evidence="2 3">
    <name type="scientific">Fusarium longipes</name>
    <dbReference type="NCBI Taxonomy" id="694270"/>
    <lineage>
        <taxon>Eukaryota</taxon>
        <taxon>Fungi</taxon>
        <taxon>Dikarya</taxon>
        <taxon>Ascomycota</taxon>
        <taxon>Pezizomycotina</taxon>
        <taxon>Sordariomycetes</taxon>
        <taxon>Hypocreomycetidae</taxon>
        <taxon>Hypocreales</taxon>
        <taxon>Nectriaceae</taxon>
        <taxon>Fusarium</taxon>
    </lineage>
</organism>
<dbReference type="STRING" id="694270.A0A395RK01"/>
<gene>
    <name evidence="2" type="ORF">FLONG3_10893</name>
</gene>
<evidence type="ECO:0000313" key="3">
    <source>
        <dbReference type="Proteomes" id="UP000266234"/>
    </source>
</evidence>
<dbReference type="Proteomes" id="UP000266234">
    <property type="component" value="Unassembled WGS sequence"/>
</dbReference>
<sequence>MDSFQYLAILSSDLRLLELNPGSFDDPLTGTILHRTFLPDENEIPEFEAISYCWGDQSQPDIITLAQEHHKIIESSVKNHGKLRIGKNLSAALRALRSPHSKRILWCDSICMNQSDLGERSAQVQKMHHVYYHAVSVVIWLGPETSWSTLAMDTVRSCADLVKNVTLDIGSGRPHIEFKDLQGFPRDGITLDVNQWRAIEKLLALDWHRRLWTLQEATLANKLTCIVMLGDEEMTWKQLVEGVTLGCLWNTSPSHAIIDLAAYSHNLEVVMARFLGQDREKEYNWYGVLGSVQYFECSDDRDRIFAVRGLVRQDVAESIEVDYTKSLKEIFTSVCLYDFMKYQNLDFMKFCNAAVSPSWVADLEKVWSGMELDSNAGGNSSPSVHLIEPHVLEVTGMVCDEICNDIVPLRRRTLADSVQELRRRTMNALLSLVPAESLQDDVILNQFILVLTYGQVRDYNIQKIDPPTVASVHSLEDWRRKIRQWVNPDYVANADDAQDPWEKDEAYLNCLSTAGPMHGCTKSHRGTFISVPTESRKGDIVAVFLGLSSSIVLRPQAEKDTYLVIGPAYHPDFSAAQAFLGDDFCGWERLWYRDYLMYAFHKEGNLRLQDPRLDDVPFNDGFMEVTLDSGRLLWGREGHRDFSAKDPRMSESALRDRGVPLQKFKLL</sequence>
<name>A0A395RK01_9HYPO</name>
<evidence type="ECO:0000313" key="2">
    <source>
        <dbReference type="EMBL" id="RGP60427.1"/>
    </source>
</evidence>
<dbReference type="AlphaFoldDB" id="A0A395RK01"/>
<dbReference type="InterPro" id="IPR010730">
    <property type="entry name" value="HET"/>
</dbReference>
<dbReference type="EMBL" id="PXOG01000341">
    <property type="protein sequence ID" value="RGP60427.1"/>
    <property type="molecule type" value="Genomic_DNA"/>
</dbReference>
<dbReference type="PANTHER" id="PTHR24148">
    <property type="entry name" value="ANKYRIN REPEAT DOMAIN-CONTAINING PROTEIN 39 HOMOLOG-RELATED"/>
    <property type="match status" value="1"/>
</dbReference>
<proteinExistence type="predicted"/>
<dbReference type="PANTHER" id="PTHR24148:SF73">
    <property type="entry name" value="HET DOMAIN PROTEIN (AFU_ORTHOLOGUE AFUA_8G01020)"/>
    <property type="match status" value="1"/>
</dbReference>
<accession>A0A395RK01</accession>
<protein>
    <recommendedName>
        <fullName evidence="1">Heterokaryon incompatibility domain-containing protein</fullName>
    </recommendedName>
</protein>
<reference evidence="2 3" key="1">
    <citation type="journal article" date="2018" name="PLoS Pathog.">
        <title>Evolution of structural diversity of trichothecenes, a family of toxins produced by plant pathogenic and entomopathogenic fungi.</title>
        <authorList>
            <person name="Proctor R.H."/>
            <person name="McCormick S.P."/>
            <person name="Kim H.S."/>
            <person name="Cardoza R.E."/>
            <person name="Stanley A.M."/>
            <person name="Lindo L."/>
            <person name="Kelly A."/>
            <person name="Brown D.W."/>
            <person name="Lee T."/>
            <person name="Vaughan M.M."/>
            <person name="Alexander N.J."/>
            <person name="Busman M."/>
            <person name="Gutierrez S."/>
        </authorList>
    </citation>
    <scope>NUCLEOTIDE SEQUENCE [LARGE SCALE GENOMIC DNA]</scope>
    <source>
        <strain evidence="2 3">NRRL 20695</strain>
    </source>
</reference>
<dbReference type="Pfam" id="PF06985">
    <property type="entry name" value="HET"/>
    <property type="match status" value="1"/>
</dbReference>